<feature type="chain" id="PRO_5038897556" evidence="2">
    <location>
        <begin position="38"/>
        <end position="464"/>
    </location>
</feature>
<feature type="compositionally biased region" description="Gly residues" evidence="1">
    <location>
        <begin position="54"/>
        <end position="67"/>
    </location>
</feature>
<gene>
    <name evidence="3" type="ORF">HKD39_00090</name>
</gene>
<dbReference type="Proteomes" id="UP000562984">
    <property type="component" value="Unassembled WGS sequence"/>
</dbReference>
<evidence type="ECO:0000256" key="2">
    <source>
        <dbReference type="SAM" id="SignalP"/>
    </source>
</evidence>
<dbReference type="PROSITE" id="PS51318">
    <property type="entry name" value="TAT"/>
    <property type="match status" value="1"/>
</dbReference>
<evidence type="ECO:0000256" key="1">
    <source>
        <dbReference type="SAM" id="MobiDB-lite"/>
    </source>
</evidence>
<proteinExistence type="predicted"/>
<evidence type="ECO:0000313" key="4">
    <source>
        <dbReference type="Proteomes" id="UP000562984"/>
    </source>
</evidence>
<dbReference type="RefSeq" id="WP_171197828.1">
    <property type="nucleotide sequence ID" value="NZ_JABEND010000001.1"/>
</dbReference>
<dbReference type="PANTHER" id="PTHR43649">
    <property type="entry name" value="ARABINOSE-BINDING PROTEIN-RELATED"/>
    <property type="match status" value="1"/>
</dbReference>
<dbReference type="AlphaFoldDB" id="A0A849A0G7"/>
<organism evidence="3 4">
    <name type="scientific">Nakamurella aerolata</name>
    <dbReference type="NCBI Taxonomy" id="1656892"/>
    <lineage>
        <taxon>Bacteria</taxon>
        <taxon>Bacillati</taxon>
        <taxon>Actinomycetota</taxon>
        <taxon>Actinomycetes</taxon>
        <taxon>Nakamurellales</taxon>
        <taxon>Nakamurellaceae</taxon>
        <taxon>Nakamurella</taxon>
    </lineage>
</organism>
<protein>
    <submittedName>
        <fullName evidence="3">Extracellular solute-binding protein</fullName>
    </submittedName>
</protein>
<dbReference type="InterPro" id="IPR006311">
    <property type="entry name" value="TAT_signal"/>
</dbReference>
<dbReference type="InterPro" id="IPR050490">
    <property type="entry name" value="Bact_solute-bd_prot1"/>
</dbReference>
<reference evidence="3 4" key="1">
    <citation type="submission" date="2020-05" db="EMBL/GenBank/DDBJ databases">
        <title>Nakamurella sp. DB0629 isolated from air conditioner.</title>
        <authorList>
            <person name="Kim D.H."/>
            <person name="Kim D.-U."/>
        </authorList>
    </citation>
    <scope>NUCLEOTIDE SEQUENCE [LARGE SCALE GENOMIC DNA]</scope>
    <source>
        <strain evidence="3 4">DB0629</strain>
    </source>
</reference>
<comment type="caution">
    <text evidence="3">The sequence shown here is derived from an EMBL/GenBank/DDBJ whole genome shotgun (WGS) entry which is preliminary data.</text>
</comment>
<dbReference type="Pfam" id="PF01547">
    <property type="entry name" value="SBP_bac_1"/>
    <property type="match status" value="1"/>
</dbReference>
<dbReference type="InterPro" id="IPR006059">
    <property type="entry name" value="SBP"/>
</dbReference>
<name>A0A849A0G7_9ACTN</name>
<keyword evidence="4" id="KW-1185">Reference proteome</keyword>
<evidence type="ECO:0000313" key="3">
    <source>
        <dbReference type="EMBL" id="NNG34139.1"/>
    </source>
</evidence>
<feature type="region of interest" description="Disordered" evidence="1">
    <location>
        <begin position="46"/>
        <end position="67"/>
    </location>
</feature>
<accession>A0A849A0G7</accession>
<sequence length="464" mass="48469">MTPSFSSTVHHGPIRRARPRRTLLMAAAATLTGALLAAGCAPSNSDSASTGTAAGAGGSAGGSGGGAASADGPVTLTVWSWRVEDTAAYRKIFDAYQSKNPGVTVNFKAFKATEYNQILATGLSGSDGPDVPQVRSYGQLQATLAAKSLVPLDDTLDLKGWDPTIVASAKGKADGKLYAVPFAQQSVQLYYNQDVFSANGIKPPTTWKEFQDACAKLKQAGVTPLAIGGKDDWTLPIVHEAVAASRFGGKEFAAAAASGKKNFTDPNWTASIQTVADLKQYMPDGVTGVPLTDAVTLFATGKAAIFPGGSYDLAMLKAANPDLKLGVFQMPVVDGSPAGATPTTAGWADGNFGVNAKSKNVAAAKKLVKWMSTKEFGQLVVDEIKQVSAVPGVTFSDPVMKQMSDFYAKNPSPYFLLTDFRYGTPSGGELFTKGMVNVLLGKQSPAQVGTDMDKGLAAWFKPQQ</sequence>
<keyword evidence="2" id="KW-0732">Signal</keyword>
<dbReference type="SUPFAM" id="SSF53850">
    <property type="entry name" value="Periplasmic binding protein-like II"/>
    <property type="match status" value="1"/>
</dbReference>
<dbReference type="EMBL" id="JABEND010000001">
    <property type="protein sequence ID" value="NNG34139.1"/>
    <property type="molecule type" value="Genomic_DNA"/>
</dbReference>
<feature type="signal peptide" evidence="2">
    <location>
        <begin position="1"/>
        <end position="37"/>
    </location>
</feature>
<dbReference type="Gene3D" id="3.40.190.10">
    <property type="entry name" value="Periplasmic binding protein-like II"/>
    <property type="match status" value="2"/>
</dbReference>